<gene>
    <name evidence="1" type="ORF">O181_026950</name>
</gene>
<comment type="caution">
    <text evidence="1">The sequence shown here is derived from an EMBL/GenBank/DDBJ whole genome shotgun (WGS) entry which is preliminary data.</text>
</comment>
<evidence type="ECO:0000313" key="1">
    <source>
        <dbReference type="EMBL" id="MBW0487235.1"/>
    </source>
</evidence>
<evidence type="ECO:0000313" key="2">
    <source>
        <dbReference type="Proteomes" id="UP000765509"/>
    </source>
</evidence>
<reference evidence="1" key="1">
    <citation type="submission" date="2021-03" db="EMBL/GenBank/DDBJ databases">
        <title>Draft genome sequence of rust myrtle Austropuccinia psidii MF-1, a brazilian biotype.</title>
        <authorList>
            <person name="Quecine M.C."/>
            <person name="Pachon D.M.R."/>
            <person name="Bonatelli M.L."/>
            <person name="Correr F.H."/>
            <person name="Franceschini L.M."/>
            <person name="Leite T.F."/>
            <person name="Margarido G.R.A."/>
            <person name="Almeida C.A."/>
            <person name="Ferrarezi J.A."/>
            <person name="Labate C.A."/>
        </authorList>
    </citation>
    <scope>NUCLEOTIDE SEQUENCE</scope>
    <source>
        <strain evidence="1">MF-1</strain>
    </source>
</reference>
<dbReference type="AlphaFoldDB" id="A0A9Q3CQE1"/>
<dbReference type="Proteomes" id="UP000765509">
    <property type="component" value="Unassembled WGS sequence"/>
</dbReference>
<accession>A0A9Q3CQE1</accession>
<organism evidence="1 2">
    <name type="scientific">Austropuccinia psidii MF-1</name>
    <dbReference type="NCBI Taxonomy" id="1389203"/>
    <lineage>
        <taxon>Eukaryota</taxon>
        <taxon>Fungi</taxon>
        <taxon>Dikarya</taxon>
        <taxon>Basidiomycota</taxon>
        <taxon>Pucciniomycotina</taxon>
        <taxon>Pucciniomycetes</taxon>
        <taxon>Pucciniales</taxon>
        <taxon>Sphaerophragmiaceae</taxon>
        <taxon>Austropuccinia</taxon>
    </lineage>
</organism>
<keyword evidence="2" id="KW-1185">Reference proteome</keyword>
<dbReference type="EMBL" id="AVOT02009039">
    <property type="protein sequence ID" value="MBW0487235.1"/>
    <property type="molecule type" value="Genomic_DNA"/>
</dbReference>
<protein>
    <submittedName>
        <fullName evidence="1">Uncharacterized protein</fullName>
    </submittedName>
</protein>
<sequence>MIIETPIPFFKYFGGFPSFTKNHVKLTHDYDSSRLTAPDQNPSKPIIKEYIFEIPINMPSSQSKLLDRETLIQQNNANSKALNSIIIPPWLPTITKYKT</sequence>
<proteinExistence type="predicted"/>
<name>A0A9Q3CQE1_9BASI</name>